<name>A0A1W2AY61_9FLAO</name>
<evidence type="ECO:0000313" key="1">
    <source>
        <dbReference type="EMBL" id="SMC65402.1"/>
    </source>
</evidence>
<sequence>MISCDKAALICDKAQYNEASFFDKAKLKLHMLICKACTTHAKKNATLTSLCKEAKLKSLTENEKNVMKKQIENQL</sequence>
<evidence type="ECO:0000313" key="2">
    <source>
        <dbReference type="Proteomes" id="UP000192360"/>
    </source>
</evidence>
<accession>A0A1W2AY61</accession>
<dbReference type="RefSeq" id="WP_084061617.1">
    <property type="nucleotide sequence ID" value="NZ_FWXO01000003.1"/>
</dbReference>
<dbReference type="AlphaFoldDB" id="A0A1W2AY61"/>
<organism evidence="1 2">
    <name type="scientific">Cellulophaga tyrosinoxydans</name>
    <dbReference type="NCBI Taxonomy" id="504486"/>
    <lineage>
        <taxon>Bacteria</taxon>
        <taxon>Pseudomonadati</taxon>
        <taxon>Bacteroidota</taxon>
        <taxon>Flavobacteriia</taxon>
        <taxon>Flavobacteriales</taxon>
        <taxon>Flavobacteriaceae</taxon>
        <taxon>Cellulophaga</taxon>
    </lineage>
</organism>
<protein>
    <recommendedName>
        <fullName evidence="3">Glycine dehydrogenase</fullName>
    </recommendedName>
</protein>
<dbReference type="OrthoDB" id="1262821at2"/>
<keyword evidence="2" id="KW-1185">Reference proteome</keyword>
<proteinExistence type="predicted"/>
<gene>
    <name evidence="1" type="ORF">SAMN05660703_2293</name>
</gene>
<dbReference type="Proteomes" id="UP000192360">
    <property type="component" value="Unassembled WGS sequence"/>
</dbReference>
<evidence type="ECO:0008006" key="3">
    <source>
        <dbReference type="Google" id="ProtNLM"/>
    </source>
</evidence>
<reference evidence="1 2" key="1">
    <citation type="submission" date="2017-04" db="EMBL/GenBank/DDBJ databases">
        <authorList>
            <person name="Afonso C.L."/>
            <person name="Miller P.J."/>
            <person name="Scott M.A."/>
            <person name="Spackman E."/>
            <person name="Goraichik I."/>
            <person name="Dimitrov K.M."/>
            <person name="Suarez D.L."/>
            <person name="Swayne D.E."/>
        </authorList>
    </citation>
    <scope>NUCLEOTIDE SEQUENCE [LARGE SCALE GENOMIC DNA]</scope>
    <source>
        <strain evidence="1 2">DSM 21164</strain>
    </source>
</reference>
<dbReference type="EMBL" id="FWXO01000003">
    <property type="protein sequence ID" value="SMC65402.1"/>
    <property type="molecule type" value="Genomic_DNA"/>
</dbReference>
<dbReference type="STRING" id="504486.SAMN05660703_2293"/>